<accession>A0ABU0J383</accession>
<keyword evidence="2" id="KW-1185">Reference proteome</keyword>
<dbReference type="EMBL" id="JAUSVX010000002">
    <property type="protein sequence ID" value="MDQ0468723.1"/>
    <property type="molecule type" value="Genomic_DNA"/>
</dbReference>
<sequence length="89" mass="9285">MARFEIASPDLAAMAGCAFTAEMFYDLGIQCAAGRSGHVDLVEAHKFFNIAAAKGAPDAARMRGEIAAEMTVAAIAEAQRAARAFLAAH</sequence>
<organism evidence="1 2">
    <name type="scientific">Labrys wisconsinensis</name>
    <dbReference type="NCBI Taxonomy" id="425677"/>
    <lineage>
        <taxon>Bacteria</taxon>
        <taxon>Pseudomonadati</taxon>
        <taxon>Pseudomonadota</taxon>
        <taxon>Alphaproteobacteria</taxon>
        <taxon>Hyphomicrobiales</taxon>
        <taxon>Xanthobacteraceae</taxon>
        <taxon>Labrys</taxon>
    </lineage>
</organism>
<protein>
    <submittedName>
        <fullName evidence="1">TPR repeat protein</fullName>
    </submittedName>
</protein>
<gene>
    <name evidence="1" type="ORF">QO011_001723</name>
</gene>
<name>A0ABU0J383_9HYPH</name>
<comment type="caution">
    <text evidence="1">The sequence shown here is derived from an EMBL/GenBank/DDBJ whole genome shotgun (WGS) entry which is preliminary data.</text>
</comment>
<dbReference type="RefSeq" id="WP_307270316.1">
    <property type="nucleotide sequence ID" value="NZ_JAUSVX010000002.1"/>
</dbReference>
<dbReference type="InterPro" id="IPR011990">
    <property type="entry name" value="TPR-like_helical_dom_sf"/>
</dbReference>
<dbReference type="Gene3D" id="1.25.40.10">
    <property type="entry name" value="Tetratricopeptide repeat domain"/>
    <property type="match status" value="1"/>
</dbReference>
<reference evidence="1 2" key="1">
    <citation type="submission" date="2023-07" db="EMBL/GenBank/DDBJ databases">
        <title>Genomic Encyclopedia of Type Strains, Phase IV (KMG-IV): sequencing the most valuable type-strain genomes for metagenomic binning, comparative biology and taxonomic classification.</title>
        <authorList>
            <person name="Goeker M."/>
        </authorList>
    </citation>
    <scope>NUCLEOTIDE SEQUENCE [LARGE SCALE GENOMIC DNA]</scope>
    <source>
        <strain evidence="1 2">DSM 19619</strain>
    </source>
</reference>
<evidence type="ECO:0000313" key="1">
    <source>
        <dbReference type="EMBL" id="MDQ0468723.1"/>
    </source>
</evidence>
<evidence type="ECO:0000313" key="2">
    <source>
        <dbReference type="Proteomes" id="UP001242480"/>
    </source>
</evidence>
<dbReference type="Proteomes" id="UP001242480">
    <property type="component" value="Unassembled WGS sequence"/>
</dbReference>
<proteinExistence type="predicted"/>